<feature type="non-terminal residue" evidence="1">
    <location>
        <position position="1"/>
    </location>
</feature>
<gene>
    <name evidence="1" type="ORF">PYCCODRAFT_1330958</name>
</gene>
<name>A0A1Y2J382_TRAC3</name>
<dbReference type="Proteomes" id="UP000193067">
    <property type="component" value="Unassembled WGS sequence"/>
</dbReference>
<keyword evidence="2" id="KW-1185">Reference proteome</keyword>
<sequence length="161" mass="19118">PTAAPGKTKDAKARSDALEQIAEYRRVTAWAIARWPLEKRVVHERVRVHLPRTYRARHGVDVRTVWPGTDLNQFVHRHYDEARERAVREEWENFVAAEAILAKRHEYLGPDPRVAGYWIDADGDYHIKWYDAFLKDQWVDNRKWSFDVRLNARGEWVEVDD</sequence>
<dbReference type="OrthoDB" id="2737573at2759"/>
<evidence type="ECO:0000313" key="1">
    <source>
        <dbReference type="EMBL" id="OSD07868.1"/>
    </source>
</evidence>
<dbReference type="AlphaFoldDB" id="A0A1Y2J382"/>
<organism evidence="1 2">
    <name type="scientific">Trametes coccinea (strain BRFM310)</name>
    <name type="common">Pycnoporus coccineus</name>
    <dbReference type="NCBI Taxonomy" id="1353009"/>
    <lineage>
        <taxon>Eukaryota</taxon>
        <taxon>Fungi</taxon>
        <taxon>Dikarya</taxon>
        <taxon>Basidiomycota</taxon>
        <taxon>Agaricomycotina</taxon>
        <taxon>Agaricomycetes</taxon>
        <taxon>Polyporales</taxon>
        <taxon>Polyporaceae</taxon>
        <taxon>Trametes</taxon>
    </lineage>
</organism>
<feature type="non-terminal residue" evidence="1">
    <location>
        <position position="161"/>
    </location>
</feature>
<accession>A0A1Y2J382</accession>
<reference evidence="1 2" key="1">
    <citation type="journal article" date="2015" name="Biotechnol. Biofuels">
        <title>Enhanced degradation of softwood versus hardwood by the white-rot fungus Pycnoporus coccineus.</title>
        <authorList>
            <person name="Couturier M."/>
            <person name="Navarro D."/>
            <person name="Chevret D."/>
            <person name="Henrissat B."/>
            <person name="Piumi F."/>
            <person name="Ruiz-Duenas F.J."/>
            <person name="Martinez A.T."/>
            <person name="Grigoriev I.V."/>
            <person name="Riley R."/>
            <person name="Lipzen A."/>
            <person name="Berrin J.G."/>
            <person name="Master E.R."/>
            <person name="Rosso M.N."/>
        </authorList>
    </citation>
    <scope>NUCLEOTIDE SEQUENCE [LARGE SCALE GENOMIC DNA]</scope>
    <source>
        <strain evidence="1 2">BRFM310</strain>
    </source>
</reference>
<protein>
    <submittedName>
        <fullName evidence="1">Uncharacterized protein</fullName>
    </submittedName>
</protein>
<proteinExistence type="predicted"/>
<evidence type="ECO:0000313" key="2">
    <source>
        <dbReference type="Proteomes" id="UP000193067"/>
    </source>
</evidence>
<dbReference type="EMBL" id="KZ084087">
    <property type="protein sequence ID" value="OSD07868.1"/>
    <property type="molecule type" value="Genomic_DNA"/>
</dbReference>